<sequence>METTQFWDIIEKSIVQKNSIDKNEQGDAILEILTTLKQNQILGFHQKLTDLKRELNTPQFNEIAFMMKYGDNRTALSGFKNWVISLGENHYKKTKQSPAHLLTLNDPKLFVVGRAYLNELDGLPQIAYEDNRTESDLEWYAFVQKHRRLQQIENNQNHNKDKGLER</sequence>
<organism evidence="2 3">
    <name type="scientific">Polaribacter glomeratus</name>
    <dbReference type="NCBI Taxonomy" id="102"/>
    <lineage>
        <taxon>Bacteria</taxon>
        <taxon>Pseudomonadati</taxon>
        <taxon>Bacteroidota</taxon>
        <taxon>Flavobacteriia</taxon>
        <taxon>Flavobacteriales</taxon>
        <taxon>Flavobacteriaceae</taxon>
    </lineage>
</organism>
<dbReference type="AlphaFoldDB" id="A0A2S7WGE1"/>
<protein>
    <recommendedName>
        <fullName evidence="1">DUF4240 domain-containing protein</fullName>
    </recommendedName>
</protein>
<dbReference type="EMBL" id="MSCM01000002">
    <property type="protein sequence ID" value="PQJ76486.1"/>
    <property type="molecule type" value="Genomic_DNA"/>
</dbReference>
<keyword evidence="3" id="KW-1185">Reference proteome</keyword>
<comment type="caution">
    <text evidence="2">The sequence shown here is derived from an EMBL/GenBank/DDBJ whole genome shotgun (WGS) entry which is preliminary data.</text>
</comment>
<dbReference type="Proteomes" id="UP000239068">
    <property type="component" value="Unassembled WGS sequence"/>
</dbReference>
<dbReference type="RefSeq" id="WP_105021795.1">
    <property type="nucleotide sequence ID" value="NZ_MSCM01000002.1"/>
</dbReference>
<proteinExistence type="predicted"/>
<dbReference type="InterPro" id="IPR025334">
    <property type="entry name" value="DUF4240"/>
</dbReference>
<evidence type="ECO:0000313" key="2">
    <source>
        <dbReference type="EMBL" id="PQJ76486.1"/>
    </source>
</evidence>
<gene>
    <name evidence="2" type="ORF">BTO16_11310</name>
</gene>
<dbReference type="OrthoDB" id="6200718at2"/>
<evidence type="ECO:0000313" key="3">
    <source>
        <dbReference type="Proteomes" id="UP000239068"/>
    </source>
</evidence>
<name>A0A2S7WGE1_9FLAO</name>
<accession>A0A2S7WGE1</accession>
<reference evidence="2 3" key="1">
    <citation type="submission" date="2016-12" db="EMBL/GenBank/DDBJ databases">
        <title>Trade-off between light-utilization and light-protection in marine flavobacteria.</title>
        <authorList>
            <person name="Kumagai Y."/>
            <person name="Yoshizawa S."/>
            <person name="Kogure K."/>
            <person name="Iwasaki W."/>
        </authorList>
    </citation>
    <scope>NUCLEOTIDE SEQUENCE [LARGE SCALE GENOMIC DNA]</scope>
    <source>
        <strain evidence="2 3">ATCC 43844</strain>
    </source>
</reference>
<feature type="domain" description="DUF4240" evidence="1">
    <location>
        <begin position="1"/>
        <end position="126"/>
    </location>
</feature>
<evidence type="ECO:0000259" key="1">
    <source>
        <dbReference type="Pfam" id="PF14024"/>
    </source>
</evidence>
<dbReference type="Pfam" id="PF14024">
    <property type="entry name" value="DUF4240"/>
    <property type="match status" value="1"/>
</dbReference>